<dbReference type="PANTHER" id="PTHR36251">
    <property type="entry name" value="FELS-1 PROPHAGE HOST SPECIFICITY PROTEIN-RELATED"/>
    <property type="match status" value="1"/>
</dbReference>
<evidence type="ECO:0000259" key="3">
    <source>
        <dbReference type="Pfam" id="PF24801"/>
    </source>
</evidence>
<dbReference type="Pfam" id="PF13550">
    <property type="entry name" value="Phage-tail_3"/>
    <property type="match status" value="1"/>
</dbReference>
<dbReference type="AlphaFoldDB" id="A0A0F9SSR1"/>
<evidence type="ECO:0000256" key="1">
    <source>
        <dbReference type="SAM" id="MobiDB-lite"/>
    </source>
</evidence>
<organism evidence="4">
    <name type="scientific">marine sediment metagenome</name>
    <dbReference type="NCBI Taxonomy" id="412755"/>
    <lineage>
        <taxon>unclassified sequences</taxon>
        <taxon>metagenomes</taxon>
        <taxon>ecological metagenomes</taxon>
    </lineage>
</organism>
<dbReference type="PANTHER" id="PTHR36251:SF2">
    <property type="entry name" value="GIFSY-2 PROPHAGE HOST SPECIFICITY PROTEIN J, PHAGE LAMBDA"/>
    <property type="match status" value="1"/>
</dbReference>
<feature type="domain" description="Tip attachment protein J HDII-ins2" evidence="3">
    <location>
        <begin position="142"/>
        <end position="267"/>
    </location>
</feature>
<dbReference type="Pfam" id="PF24801">
    <property type="entry name" value="FNIII-A_GpJ"/>
    <property type="match status" value="1"/>
</dbReference>
<protein>
    <submittedName>
        <fullName evidence="4">Uncharacterized protein</fullName>
    </submittedName>
</protein>
<dbReference type="InterPro" id="IPR032876">
    <property type="entry name" value="J_dom"/>
</dbReference>
<gene>
    <name evidence="4" type="ORF">LCGC14_0737240</name>
</gene>
<dbReference type="EMBL" id="LAZR01001728">
    <property type="protein sequence ID" value="KKN40061.1"/>
    <property type="molecule type" value="Genomic_DNA"/>
</dbReference>
<feature type="domain" description="Tip attachment protein J" evidence="2">
    <location>
        <begin position="448"/>
        <end position="542"/>
    </location>
</feature>
<evidence type="ECO:0000313" key="4">
    <source>
        <dbReference type="EMBL" id="KKN40061.1"/>
    </source>
</evidence>
<proteinExistence type="predicted"/>
<reference evidence="4" key="1">
    <citation type="journal article" date="2015" name="Nature">
        <title>Complex archaea that bridge the gap between prokaryotes and eukaryotes.</title>
        <authorList>
            <person name="Spang A."/>
            <person name="Saw J.H."/>
            <person name="Jorgensen S.L."/>
            <person name="Zaremba-Niedzwiedzka K."/>
            <person name="Martijn J."/>
            <person name="Lind A.E."/>
            <person name="van Eijk R."/>
            <person name="Schleper C."/>
            <person name="Guy L."/>
            <person name="Ettema T.J."/>
        </authorList>
    </citation>
    <scope>NUCLEOTIDE SEQUENCE</scope>
</reference>
<dbReference type="InterPro" id="IPR053171">
    <property type="entry name" value="Viral_Tip_Attach_Protein"/>
</dbReference>
<sequence>MWPIIWFIFLYVILPIGLGYLGGKLMAADAPEGVEEASRSAQSTSWDPRTSQSEGIPRPRAYGENMHHGNIISKWTDVDGNAREILYMIIEHGDGPTAGIGANTVFINNQPASNFGSVVVQERLGTMDQTVMTGFEKTKLQYNIGTELLWTEIQTFTTPNDFFDDIEYTVSFPNGLFRYHRDGDRGAASCDMLVRVRPVGGVWFIVSPPRFRFTANSIEPLYYNFKLSDYMTITKGVQYEIEFTKQTNVSSRQTTTMHLRSIREVINTPFARPGKALIGVKAAATARLSGNIDVQVVRQDRIVNVYNGSSWSLEYSNNRAWVVWDILTLPSISGNGGGTPYAIDRYDGIDPAYMDLNFFFAWSLFCEEEILDGYGGTEPRAACNVIIDAFTNVFALAFKIAEVGRAHLYWAGDKLSGWVDTVVTTPIDLVTQDSMIAGTWKNNWVVVDELAGVVEVLYQDSLAGYEKTSAEFTSEDAGGFRNIVSLEGVGMVTRGPVVHYAKYLAKRNELIRNTNEFRVAKEGFRYSLGDVIRVQSRPANWGKAYRVVSSTADTVTVDRDVTTDVTAGDVLHIRTYDTITEQVITDTYTVGSVLGAVITATVNWDVTPVKGNLVATGPAGDVKLRRITKIQPTPDNYFKVTCETYDVTLFDTDDIDPSNPNVNYLWSGASPGMSEPVVRADLDDLVQQLLPHQPDINVPWPSNLTWTGSGGDTVSWSKTNADDDITFRYAGTTNIIAGDSTTNTYIYWSPSSPTVFLTTNLISTATAAGNWVVAINEAGVVSTPNPQQIMHGGLIQAGTITAAFAQIADAAIVTAKIKDLAVETIKVADNAITFPVSAYTAGTITIAALGTKIQEVTLTTIGQPVFLSCSFSLDPVGISRETQSIQLRRVLGGSPTTVYNDTAAKDFGDGLQYAFTFSEEPAAGTYTYELWVDVTSTVDTASHRAMFAMETRK</sequence>
<comment type="caution">
    <text evidence="4">The sequence shown here is derived from an EMBL/GenBank/DDBJ whole genome shotgun (WGS) entry which is preliminary data.</text>
</comment>
<dbReference type="InterPro" id="IPR055385">
    <property type="entry name" value="GpJ_HDII-ins2"/>
</dbReference>
<name>A0A0F9SSR1_9ZZZZ</name>
<evidence type="ECO:0000259" key="2">
    <source>
        <dbReference type="Pfam" id="PF13550"/>
    </source>
</evidence>
<accession>A0A0F9SSR1</accession>
<feature type="region of interest" description="Disordered" evidence="1">
    <location>
        <begin position="36"/>
        <end position="64"/>
    </location>
</feature>
<feature type="compositionally biased region" description="Polar residues" evidence="1">
    <location>
        <begin position="39"/>
        <end position="54"/>
    </location>
</feature>